<proteinExistence type="predicted"/>
<dbReference type="InParanoid" id="A0A0C3J9C3"/>
<organism evidence="1 2">
    <name type="scientific">Pisolithus tinctorius Marx 270</name>
    <dbReference type="NCBI Taxonomy" id="870435"/>
    <lineage>
        <taxon>Eukaryota</taxon>
        <taxon>Fungi</taxon>
        <taxon>Dikarya</taxon>
        <taxon>Basidiomycota</taxon>
        <taxon>Agaricomycotina</taxon>
        <taxon>Agaricomycetes</taxon>
        <taxon>Agaricomycetidae</taxon>
        <taxon>Boletales</taxon>
        <taxon>Sclerodermatineae</taxon>
        <taxon>Pisolithaceae</taxon>
        <taxon>Pisolithus</taxon>
    </lineage>
</organism>
<keyword evidence="2" id="KW-1185">Reference proteome</keyword>
<reference evidence="2" key="2">
    <citation type="submission" date="2015-01" db="EMBL/GenBank/DDBJ databases">
        <title>Evolutionary Origins and Diversification of the Mycorrhizal Mutualists.</title>
        <authorList>
            <consortium name="DOE Joint Genome Institute"/>
            <consortium name="Mycorrhizal Genomics Consortium"/>
            <person name="Kohler A."/>
            <person name="Kuo A."/>
            <person name="Nagy L.G."/>
            <person name="Floudas D."/>
            <person name="Copeland A."/>
            <person name="Barry K.W."/>
            <person name="Cichocki N."/>
            <person name="Veneault-Fourrey C."/>
            <person name="LaButti K."/>
            <person name="Lindquist E.A."/>
            <person name="Lipzen A."/>
            <person name="Lundell T."/>
            <person name="Morin E."/>
            <person name="Murat C."/>
            <person name="Riley R."/>
            <person name="Ohm R."/>
            <person name="Sun H."/>
            <person name="Tunlid A."/>
            <person name="Henrissat B."/>
            <person name="Grigoriev I.V."/>
            <person name="Hibbett D.S."/>
            <person name="Martin F."/>
        </authorList>
    </citation>
    <scope>NUCLEOTIDE SEQUENCE [LARGE SCALE GENOMIC DNA]</scope>
    <source>
        <strain evidence="2">Marx 270</strain>
    </source>
</reference>
<dbReference type="EMBL" id="KN831966">
    <property type="protein sequence ID" value="KIO05643.1"/>
    <property type="molecule type" value="Genomic_DNA"/>
</dbReference>
<dbReference type="AlphaFoldDB" id="A0A0C3J9C3"/>
<protein>
    <submittedName>
        <fullName evidence="1">Uncharacterized protein</fullName>
    </submittedName>
</protein>
<name>A0A0C3J9C3_PISTI</name>
<gene>
    <name evidence="1" type="ORF">M404DRAFT_25352</name>
</gene>
<sequence length="60" mass="6733">MRASPSKSVINNDEVEVVESHLHVKGKAPFTEAMALQATYLWLQVWVNQLAKVLEKLGVK</sequence>
<evidence type="ECO:0000313" key="2">
    <source>
        <dbReference type="Proteomes" id="UP000054217"/>
    </source>
</evidence>
<accession>A0A0C3J9C3</accession>
<evidence type="ECO:0000313" key="1">
    <source>
        <dbReference type="EMBL" id="KIO05643.1"/>
    </source>
</evidence>
<dbReference type="HOGENOM" id="CLU_2942747_0_0_1"/>
<reference evidence="1 2" key="1">
    <citation type="submission" date="2014-04" db="EMBL/GenBank/DDBJ databases">
        <authorList>
            <consortium name="DOE Joint Genome Institute"/>
            <person name="Kuo A."/>
            <person name="Kohler A."/>
            <person name="Costa M.D."/>
            <person name="Nagy L.G."/>
            <person name="Floudas D."/>
            <person name="Copeland A."/>
            <person name="Barry K.W."/>
            <person name="Cichocki N."/>
            <person name="Veneault-Fourrey C."/>
            <person name="LaButti K."/>
            <person name="Lindquist E.A."/>
            <person name="Lipzen A."/>
            <person name="Lundell T."/>
            <person name="Morin E."/>
            <person name="Murat C."/>
            <person name="Sun H."/>
            <person name="Tunlid A."/>
            <person name="Henrissat B."/>
            <person name="Grigoriev I.V."/>
            <person name="Hibbett D.S."/>
            <person name="Martin F."/>
            <person name="Nordberg H.P."/>
            <person name="Cantor M.N."/>
            <person name="Hua S.X."/>
        </authorList>
    </citation>
    <scope>NUCLEOTIDE SEQUENCE [LARGE SCALE GENOMIC DNA]</scope>
    <source>
        <strain evidence="1 2">Marx 270</strain>
    </source>
</reference>
<dbReference type="Proteomes" id="UP000054217">
    <property type="component" value="Unassembled WGS sequence"/>
</dbReference>